<comment type="caution">
    <text evidence="1">The sequence shown here is derived from an EMBL/GenBank/DDBJ whole genome shotgun (WGS) entry which is preliminary data.</text>
</comment>
<organism evidence="1 2">
    <name type="scientific">Hohenbuehelia grisea</name>
    <dbReference type="NCBI Taxonomy" id="104357"/>
    <lineage>
        <taxon>Eukaryota</taxon>
        <taxon>Fungi</taxon>
        <taxon>Dikarya</taxon>
        <taxon>Basidiomycota</taxon>
        <taxon>Agaricomycotina</taxon>
        <taxon>Agaricomycetes</taxon>
        <taxon>Agaricomycetidae</taxon>
        <taxon>Agaricales</taxon>
        <taxon>Pleurotineae</taxon>
        <taxon>Pleurotaceae</taxon>
        <taxon>Hohenbuehelia</taxon>
    </lineage>
</organism>
<evidence type="ECO:0000313" key="2">
    <source>
        <dbReference type="Proteomes" id="UP001556367"/>
    </source>
</evidence>
<keyword evidence="2" id="KW-1185">Reference proteome</keyword>
<sequence>MSSALTSSTTLAEGSRPVSIATLDNQQGLMVPAHSRISPSPTNVQKFRTS</sequence>
<evidence type="ECO:0000313" key="1">
    <source>
        <dbReference type="EMBL" id="KAL0957300.1"/>
    </source>
</evidence>
<accession>A0ABR3JPB6</accession>
<name>A0ABR3JPB6_9AGAR</name>
<protein>
    <submittedName>
        <fullName evidence="1">Uncharacterized protein</fullName>
    </submittedName>
</protein>
<proteinExistence type="predicted"/>
<gene>
    <name evidence="1" type="ORF">HGRIS_001112</name>
</gene>
<dbReference type="Proteomes" id="UP001556367">
    <property type="component" value="Unassembled WGS sequence"/>
</dbReference>
<reference evidence="2" key="1">
    <citation type="submission" date="2024-06" db="EMBL/GenBank/DDBJ databases">
        <title>Multi-omics analyses provide insights into the biosynthesis of the anticancer antibiotic pleurotin in Hohenbuehelia grisea.</title>
        <authorList>
            <person name="Weaver J.A."/>
            <person name="Alberti F."/>
        </authorList>
    </citation>
    <scope>NUCLEOTIDE SEQUENCE [LARGE SCALE GENOMIC DNA]</scope>
    <source>
        <strain evidence="2">T-177</strain>
    </source>
</reference>
<dbReference type="EMBL" id="JASNQZ010000005">
    <property type="protein sequence ID" value="KAL0957300.1"/>
    <property type="molecule type" value="Genomic_DNA"/>
</dbReference>